<reference evidence="3" key="1">
    <citation type="submission" date="2015-08" db="EMBL/GenBank/DDBJ databases">
        <title>Fjat-14210 dsm16467.</title>
        <authorList>
            <person name="Liu B."/>
            <person name="Wang J."/>
            <person name="Zhu Y."/>
            <person name="Liu G."/>
            <person name="Chen Q."/>
            <person name="Chen Z."/>
            <person name="Lan J."/>
            <person name="Che J."/>
            <person name="Ge C."/>
            <person name="Shi H."/>
            <person name="Pan Z."/>
            <person name="Liu X."/>
        </authorList>
    </citation>
    <scope>NUCLEOTIDE SEQUENCE [LARGE SCALE GENOMIC DNA]</scope>
    <source>
        <strain evidence="3">DSM 16467</strain>
    </source>
</reference>
<dbReference type="EMBL" id="LILC01000023">
    <property type="protein sequence ID" value="KOO42964.1"/>
    <property type="molecule type" value="Genomic_DNA"/>
</dbReference>
<comment type="caution">
    <text evidence="2">The sequence shown here is derived from an EMBL/GenBank/DDBJ whole genome shotgun (WGS) entry which is preliminary data.</text>
</comment>
<feature type="transmembrane region" description="Helical" evidence="1">
    <location>
        <begin position="42"/>
        <end position="65"/>
    </location>
</feature>
<gene>
    <name evidence="2" type="ORF">AMD01_17680</name>
</gene>
<feature type="transmembrane region" description="Helical" evidence="1">
    <location>
        <begin position="85"/>
        <end position="105"/>
    </location>
</feature>
<feature type="transmembrane region" description="Helical" evidence="1">
    <location>
        <begin position="16"/>
        <end position="36"/>
    </location>
</feature>
<keyword evidence="3" id="KW-1185">Reference proteome</keyword>
<evidence type="ECO:0000313" key="2">
    <source>
        <dbReference type="EMBL" id="KOO42964.1"/>
    </source>
</evidence>
<organism evidence="2 3">
    <name type="scientific">Priestia koreensis</name>
    <dbReference type="NCBI Taxonomy" id="284581"/>
    <lineage>
        <taxon>Bacteria</taxon>
        <taxon>Bacillati</taxon>
        <taxon>Bacillota</taxon>
        <taxon>Bacilli</taxon>
        <taxon>Bacillales</taxon>
        <taxon>Bacillaceae</taxon>
        <taxon>Priestia</taxon>
    </lineage>
</organism>
<keyword evidence="1" id="KW-1133">Transmembrane helix</keyword>
<dbReference type="AlphaFoldDB" id="A0A0M0KVY1"/>
<sequence>MKEKETLKKAVKKMTAVAIIYMVIHIALLLITSVMLKTTGNIVYYQVREVGSLILNAGWLVLLIYLKEKIFAVYWKSTSPVFRGIWWVVFVLFAFKTVSLFVQWLR</sequence>
<dbReference type="RefSeq" id="WP_053402769.1">
    <property type="nucleotide sequence ID" value="NZ_LILC01000023.1"/>
</dbReference>
<name>A0A0M0KVY1_9BACI</name>
<proteinExistence type="predicted"/>
<keyword evidence="1" id="KW-0472">Membrane</keyword>
<evidence type="ECO:0000313" key="3">
    <source>
        <dbReference type="Proteomes" id="UP000037558"/>
    </source>
</evidence>
<dbReference type="Proteomes" id="UP000037558">
    <property type="component" value="Unassembled WGS sequence"/>
</dbReference>
<protein>
    <submittedName>
        <fullName evidence="2">Uncharacterized protein</fullName>
    </submittedName>
</protein>
<evidence type="ECO:0000256" key="1">
    <source>
        <dbReference type="SAM" id="Phobius"/>
    </source>
</evidence>
<accession>A0A0M0KVY1</accession>
<dbReference type="PATRIC" id="fig|284581.3.peg.3048"/>
<keyword evidence="1" id="KW-0812">Transmembrane</keyword>